<dbReference type="PROSITE" id="PS50054">
    <property type="entry name" value="TYR_PHOSPHATASE_DUAL"/>
    <property type="match status" value="1"/>
</dbReference>
<evidence type="ECO:0000259" key="6">
    <source>
        <dbReference type="PROSITE" id="PS50056"/>
    </source>
</evidence>
<sequence length="166" mass="19164">MAHQQQSKLSIKSFEYSELIDNFLYLGSSQTSKNLAGLHSINITHIVNLAGKCHYPSEFTYGTFHIEDGVSKHKCERNLPLILQFIDQTRHEKSTNRVLIHCRAGMSRTPFIAIAYLMHSTNMSLMDAYQLVKTCRPQIRIHEEHCKTLLEMDKSNSCTLEYLMKE</sequence>
<dbReference type="Gene3D" id="3.90.190.10">
    <property type="entry name" value="Protein tyrosine phosphatase superfamily"/>
    <property type="match status" value="1"/>
</dbReference>
<keyword evidence="4" id="KW-0904">Protein phosphatase</keyword>
<comment type="similarity">
    <text evidence="1">Belongs to the protein-tyrosine phosphatase family. Non-receptor class dual specificity subfamily.</text>
</comment>
<organism evidence="8 9">
    <name type="scientific">Adineta ricciae</name>
    <name type="common">Rotifer</name>
    <dbReference type="NCBI Taxonomy" id="249248"/>
    <lineage>
        <taxon>Eukaryota</taxon>
        <taxon>Metazoa</taxon>
        <taxon>Spiralia</taxon>
        <taxon>Gnathifera</taxon>
        <taxon>Rotifera</taxon>
        <taxon>Eurotatoria</taxon>
        <taxon>Bdelloidea</taxon>
        <taxon>Adinetida</taxon>
        <taxon>Adinetidae</taxon>
        <taxon>Adineta</taxon>
    </lineage>
</organism>
<dbReference type="Proteomes" id="UP000663828">
    <property type="component" value="Unassembled WGS sequence"/>
</dbReference>
<reference evidence="8" key="1">
    <citation type="submission" date="2021-02" db="EMBL/GenBank/DDBJ databases">
        <authorList>
            <person name="Nowell W R."/>
        </authorList>
    </citation>
    <scope>NUCLEOTIDE SEQUENCE</scope>
</reference>
<evidence type="ECO:0000256" key="4">
    <source>
        <dbReference type="ARBA" id="ARBA00022912"/>
    </source>
</evidence>
<dbReference type="OrthoDB" id="10252009at2759"/>
<proteinExistence type="inferred from homology"/>
<dbReference type="InterPro" id="IPR029021">
    <property type="entry name" value="Prot-tyrosine_phosphatase-like"/>
</dbReference>
<evidence type="ECO:0000259" key="5">
    <source>
        <dbReference type="PROSITE" id="PS50054"/>
    </source>
</evidence>
<evidence type="ECO:0000256" key="1">
    <source>
        <dbReference type="ARBA" id="ARBA00008601"/>
    </source>
</evidence>
<dbReference type="CDD" id="cd14498">
    <property type="entry name" value="DSP"/>
    <property type="match status" value="1"/>
</dbReference>
<dbReference type="GO" id="GO:0005737">
    <property type="term" value="C:cytoplasm"/>
    <property type="evidence" value="ECO:0007669"/>
    <property type="project" value="TreeGrafter"/>
</dbReference>
<gene>
    <name evidence="7" type="ORF">EDS130_LOCUS5971</name>
    <name evidence="8" type="ORF">XAT740_LOCUS20756</name>
</gene>
<accession>A0A814SFC6</accession>
<keyword evidence="3" id="KW-0378">Hydrolase</keyword>
<dbReference type="PROSITE" id="PS50056">
    <property type="entry name" value="TYR_PHOSPHATASE_2"/>
    <property type="match status" value="1"/>
</dbReference>
<dbReference type="EC" id="3.1.3.48" evidence="2"/>
<name>A0A814SFC6_ADIRI</name>
<dbReference type="Pfam" id="PF00782">
    <property type="entry name" value="DSPc"/>
    <property type="match status" value="1"/>
</dbReference>
<evidence type="ECO:0000313" key="8">
    <source>
        <dbReference type="EMBL" id="CAF1147319.1"/>
    </source>
</evidence>
<dbReference type="EMBL" id="CAJNOR010001461">
    <property type="protein sequence ID" value="CAF1147319.1"/>
    <property type="molecule type" value="Genomic_DNA"/>
</dbReference>
<dbReference type="Proteomes" id="UP000663852">
    <property type="component" value="Unassembled WGS sequence"/>
</dbReference>
<feature type="domain" description="Tyrosine specific protein phosphatases" evidence="6">
    <location>
        <begin position="83"/>
        <end position="147"/>
    </location>
</feature>
<dbReference type="SMART" id="SM00195">
    <property type="entry name" value="DSPc"/>
    <property type="match status" value="1"/>
</dbReference>
<dbReference type="EMBL" id="CAJNOJ010000017">
    <property type="protein sequence ID" value="CAF0823556.1"/>
    <property type="molecule type" value="Genomic_DNA"/>
</dbReference>
<dbReference type="GO" id="GO:0043409">
    <property type="term" value="P:negative regulation of MAPK cascade"/>
    <property type="evidence" value="ECO:0007669"/>
    <property type="project" value="TreeGrafter"/>
</dbReference>
<dbReference type="InterPro" id="IPR000387">
    <property type="entry name" value="Tyr_Pase_dom"/>
</dbReference>
<dbReference type="PANTHER" id="PTHR10159">
    <property type="entry name" value="DUAL SPECIFICITY PROTEIN PHOSPHATASE"/>
    <property type="match status" value="1"/>
</dbReference>
<dbReference type="PROSITE" id="PS00383">
    <property type="entry name" value="TYR_PHOSPHATASE_1"/>
    <property type="match status" value="1"/>
</dbReference>
<evidence type="ECO:0000256" key="2">
    <source>
        <dbReference type="ARBA" id="ARBA00013064"/>
    </source>
</evidence>
<dbReference type="GO" id="GO:0004725">
    <property type="term" value="F:protein tyrosine phosphatase activity"/>
    <property type="evidence" value="ECO:0007669"/>
    <property type="project" value="UniProtKB-EC"/>
</dbReference>
<evidence type="ECO:0000313" key="9">
    <source>
        <dbReference type="Proteomes" id="UP000663828"/>
    </source>
</evidence>
<keyword evidence="9" id="KW-1185">Reference proteome</keyword>
<dbReference type="AlphaFoldDB" id="A0A814SFC6"/>
<evidence type="ECO:0000313" key="7">
    <source>
        <dbReference type="EMBL" id="CAF0823556.1"/>
    </source>
</evidence>
<evidence type="ECO:0000256" key="3">
    <source>
        <dbReference type="ARBA" id="ARBA00022801"/>
    </source>
</evidence>
<dbReference type="PANTHER" id="PTHR10159:SF519">
    <property type="entry name" value="DUAL SPECIFICITY PROTEIN PHOSPHATASE MPK3"/>
    <property type="match status" value="1"/>
</dbReference>
<comment type="caution">
    <text evidence="8">The sequence shown here is derived from an EMBL/GenBank/DDBJ whole genome shotgun (WGS) entry which is preliminary data.</text>
</comment>
<dbReference type="InterPro" id="IPR020422">
    <property type="entry name" value="TYR_PHOSPHATASE_DUAL_dom"/>
</dbReference>
<dbReference type="InterPro" id="IPR016130">
    <property type="entry name" value="Tyr_Pase_AS"/>
</dbReference>
<protein>
    <recommendedName>
        <fullName evidence="2">protein-tyrosine-phosphatase</fullName>
        <ecNumber evidence="2">3.1.3.48</ecNumber>
    </recommendedName>
</protein>
<dbReference type="InterPro" id="IPR000340">
    <property type="entry name" value="Dual-sp_phosphatase_cat-dom"/>
</dbReference>
<dbReference type="SUPFAM" id="SSF52799">
    <property type="entry name" value="(Phosphotyrosine protein) phosphatases II"/>
    <property type="match status" value="1"/>
</dbReference>
<feature type="domain" description="Tyrosine-protein phosphatase" evidence="5">
    <location>
        <begin position="15"/>
        <end position="158"/>
    </location>
</feature>